<reference evidence="7" key="1">
    <citation type="submission" date="2017-03" db="EMBL/GenBank/DDBJ databases">
        <title>Phytopthora megakarya and P. palmivora, two closely related causual agents of cacao black pod achieved similar genome size and gene model numbers by different mechanisms.</title>
        <authorList>
            <person name="Ali S."/>
            <person name="Shao J."/>
            <person name="Larry D.J."/>
            <person name="Kronmiller B."/>
            <person name="Shen D."/>
            <person name="Strem M.D."/>
            <person name="Melnick R.L."/>
            <person name="Guiltinan M.J."/>
            <person name="Tyler B.M."/>
            <person name="Meinhardt L.W."/>
            <person name="Bailey B.A."/>
        </authorList>
    </citation>
    <scope>NUCLEOTIDE SEQUENCE [LARGE SCALE GENOMIC DNA]</scope>
    <source>
        <strain evidence="7">zdho120</strain>
    </source>
</reference>
<accession>A0A225VM09</accession>
<comment type="function">
    <text evidence="5">Effector that suppresses plant defense responses during pathogen infection.</text>
</comment>
<evidence type="ECO:0000256" key="4">
    <source>
        <dbReference type="ARBA" id="ARBA00022729"/>
    </source>
</evidence>
<dbReference type="Proteomes" id="UP000198211">
    <property type="component" value="Unassembled WGS sequence"/>
</dbReference>
<evidence type="ECO:0000313" key="6">
    <source>
        <dbReference type="EMBL" id="OWZ06556.1"/>
    </source>
</evidence>
<comment type="similarity">
    <text evidence="2 5">Belongs to the RxLR effector family.</text>
</comment>
<feature type="chain" id="PRO_5044994299" description="RxLR effector protein" evidence="5">
    <location>
        <begin position="20"/>
        <end position="100"/>
    </location>
</feature>
<keyword evidence="7" id="KW-1185">Reference proteome</keyword>
<dbReference type="Pfam" id="PF16810">
    <property type="entry name" value="RXLR"/>
    <property type="match status" value="1"/>
</dbReference>
<evidence type="ECO:0000256" key="3">
    <source>
        <dbReference type="ARBA" id="ARBA00022525"/>
    </source>
</evidence>
<keyword evidence="4 5" id="KW-0732">Signal</keyword>
<keyword evidence="3 5" id="KW-0964">Secreted</keyword>
<feature type="signal peptide" evidence="5">
    <location>
        <begin position="1"/>
        <end position="19"/>
    </location>
</feature>
<sequence>MRIAFVLLILVAILISSDASNAVSGSVFKLQPTLDDVQFGGTDEVDFNKGRSLRTQAKSKQGANENDEERISVAGLYFQLPMKQLRKSCKIYGRQRHHFY</sequence>
<name>A0A225VM09_9STRA</name>
<protein>
    <recommendedName>
        <fullName evidence="5">RxLR effector protein</fullName>
    </recommendedName>
</protein>
<evidence type="ECO:0000256" key="1">
    <source>
        <dbReference type="ARBA" id="ARBA00004613"/>
    </source>
</evidence>
<organism evidence="6 7">
    <name type="scientific">Phytophthora megakarya</name>
    <dbReference type="NCBI Taxonomy" id="4795"/>
    <lineage>
        <taxon>Eukaryota</taxon>
        <taxon>Sar</taxon>
        <taxon>Stramenopiles</taxon>
        <taxon>Oomycota</taxon>
        <taxon>Peronosporomycetes</taxon>
        <taxon>Peronosporales</taxon>
        <taxon>Peronosporaceae</taxon>
        <taxon>Phytophthora</taxon>
    </lineage>
</organism>
<evidence type="ECO:0000313" key="7">
    <source>
        <dbReference type="Proteomes" id="UP000198211"/>
    </source>
</evidence>
<comment type="caution">
    <text evidence="6">The sequence shown here is derived from an EMBL/GenBank/DDBJ whole genome shotgun (WGS) entry which is preliminary data.</text>
</comment>
<comment type="domain">
    <text evidence="5">The RxLR-dEER motif acts to carry the protein into the host cell cytoplasm through binding to cell surface phosphatidylinositol-3-phosphate.</text>
</comment>
<evidence type="ECO:0000256" key="2">
    <source>
        <dbReference type="ARBA" id="ARBA00010400"/>
    </source>
</evidence>
<evidence type="ECO:0000256" key="5">
    <source>
        <dbReference type="RuleBase" id="RU367124"/>
    </source>
</evidence>
<dbReference type="EMBL" id="NBNE01003915">
    <property type="protein sequence ID" value="OWZ06556.1"/>
    <property type="molecule type" value="Genomic_DNA"/>
</dbReference>
<proteinExistence type="inferred from homology"/>
<comment type="subcellular location">
    <subcellularLocation>
        <location evidence="1 5">Secreted</location>
    </subcellularLocation>
</comment>
<gene>
    <name evidence="6" type="ORF">PHMEG_00021173</name>
</gene>
<dbReference type="InterPro" id="IPR031825">
    <property type="entry name" value="RXLR"/>
</dbReference>
<dbReference type="AlphaFoldDB" id="A0A225VM09"/>